<name>A0A8T4GW23_9EURY</name>
<sequence>MSNPTAESGASSYSGTVVAVNAVISVVVALGLVWVVNGFNVFYERLDRVSPTVEGGAIGSAFVKGNEMELLVFMVEAIHVIDVIAGLGILLIMFIHWGAFRRIAGRMRQPGDSRAVTDGGEAADEGGETQ</sequence>
<keyword evidence="2" id="KW-0812">Transmembrane</keyword>
<comment type="caution">
    <text evidence="3">The sequence shown here is derived from an EMBL/GenBank/DDBJ whole genome shotgun (WGS) entry which is preliminary data.</text>
</comment>
<evidence type="ECO:0000256" key="2">
    <source>
        <dbReference type="SAM" id="Phobius"/>
    </source>
</evidence>
<feature type="transmembrane region" description="Helical" evidence="2">
    <location>
        <begin position="12"/>
        <end position="36"/>
    </location>
</feature>
<keyword evidence="2" id="KW-0472">Membrane</keyword>
<organism evidence="3 4">
    <name type="scientific">Halolamina salifodinae</name>
    <dbReference type="NCBI Taxonomy" id="1202767"/>
    <lineage>
        <taxon>Archaea</taxon>
        <taxon>Methanobacteriati</taxon>
        <taxon>Methanobacteriota</taxon>
        <taxon>Stenosarchaea group</taxon>
        <taxon>Halobacteria</taxon>
        <taxon>Halobacteriales</taxon>
        <taxon>Haloferacaceae</taxon>
    </lineage>
</organism>
<dbReference type="EMBL" id="JAGGLC010000003">
    <property type="protein sequence ID" value="MBP1987187.1"/>
    <property type="molecule type" value="Genomic_DNA"/>
</dbReference>
<keyword evidence="2" id="KW-1133">Transmembrane helix</keyword>
<proteinExistence type="predicted"/>
<accession>A0A8T4GW23</accession>
<evidence type="ECO:0000313" key="4">
    <source>
        <dbReference type="Proteomes" id="UP000823736"/>
    </source>
</evidence>
<reference evidence="3" key="1">
    <citation type="submission" date="2021-03" db="EMBL/GenBank/DDBJ databases">
        <title>Genomic Encyclopedia of Type Strains, Phase IV (KMG-IV): sequencing the most valuable type-strain genomes for metagenomic binning, comparative biology and taxonomic classification.</title>
        <authorList>
            <person name="Goeker M."/>
        </authorList>
    </citation>
    <scope>NUCLEOTIDE SEQUENCE</scope>
    <source>
        <strain evidence="3">DSM 26232</strain>
    </source>
</reference>
<evidence type="ECO:0000256" key="1">
    <source>
        <dbReference type="SAM" id="MobiDB-lite"/>
    </source>
</evidence>
<protein>
    <submittedName>
        <fullName evidence="3">Amino acid transporter</fullName>
    </submittedName>
</protein>
<gene>
    <name evidence="3" type="ORF">J2753_001685</name>
</gene>
<feature type="transmembrane region" description="Helical" evidence="2">
    <location>
        <begin position="77"/>
        <end position="100"/>
    </location>
</feature>
<dbReference type="AlphaFoldDB" id="A0A8T4GW23"/>
<dbReference type="Proteomes" id="UP000823736">
    <property type="component" value="Unassembled WGS sequence"/>
</dbReference>
<dbReference type="OrthoDB" id="206264at2157"/>
<feature type="compositionally biased region" description="Acidic residues" evidence="1">
    <location>
        <begin position="121"/>
        <end position="130"/>
    </location>
</feature>
<dbReference type="RefSeq" id="WP_209491462.1">
    <property type="nucleotide sequence ID" value="NZ_JAGGLC010000003.1"/>
</dbReference>
<feature type="region of interest" description="Disordered" evidence="1">
    <location>
        <begin position="110"/>
        <end position="130"/>
    </location>
</feature>
<evidence type="ECO:0000313" key="3">
    <source>
        <dbReference type="EMBL" id="MBP1987187.1"/>
    </source>
</evidence>
<keyword evidence="4" id="KW-1185">Reference proteome</keyword>